<dbReference type="KEGG" id="lacs:H4075_01900"/>
<keyword evidence="5" id="KW-1185">Reference proteome</keyword>
<accession>A0A7G5XHL6</accession>
<evidence type="ECO:0000313" key="4">
    <source>
        <dbReference type="EMBL" id="QNA44969.1"/>
    </source>
</evidence>
<dbReference type="GO" id="GO:0016779">
    <property type="term" value="F:nucleotidyltransferase activity"/>
    <property type="evidence" value="ECO:0007669"/>
    <property type="project" value="UniProtKB-KW"/>
</dbReference>
<organism evidence="4 5">
    <name type="scientific">Lacibacter sediminis</name>
    <dbReference type="NCBI Taxonomy" id="2760713"/>
    <lineage>
        <taxon>Bacteria</taxon>
        <taxon>Pseudomonadati</taxon>
        <taxon>Bacteroidota</taxon>
        <taxon>Chitinophagia</taxon>
        <taxon>Chitinophagales</taxon>
        <taxon>Chitinophagaceae</taxon>
        <taxon>Lacibacter</taxon>
    </lineage>
</organism>
<gene>
    <name evidence="4" type="ORF">H4075_01900</name>
</gene>
<keyword evidence="1 4" id="KW-0808">Transferase</keyword>
<dbReference type="InterPro" id="IPR050065">
    <property type="entry name" value="GlmU-like"/>
</dbReference>
<proteinExistence type="predicted"/>
<dbReference type="InterPro" id="IPR029044">
    <property type="entry name" value="Nucleotide-diphossugar_trans"/>
</dbReference>
<dbReference type="EMBL" id="CP060007">
    <property type="protein sequence ID" value="QNA44969.1"/>
    <property type="molecule type" value="Genomic_DNA"/>
</dbReference>
<dbReference type="SUPFAM" id="SSF53448">
    <property type="entry name" value="Nucleotide-diphospho-sugar transferases"/>
    <property type="match status" value="1"/>
</dbReference>
<dbReference type="RefSeq" id="WP_182803615.1">
    <property type="nucleotide sequence ID" value="NZ_CP060007.1"/>
</dbReference>
<evidence type="ECO:0000256" key="1">
    <source>
        <dbReference type="ARBA" id="ARBA00022679"/>
    </source>
</evidence>
<protein>
    <submittedName>
        <fullName evidence="4">NTP transferase domain-containing protein</fullName>
    </submittedName>
</protein>
<sequence>MKAMIFAAGLGSRFKPWTDHHPKALALVNGKSLLQRNIEYLQQYGITDVVVNVHHFADQIIEAVEKNKGWGSNVIISDERDEVLETGGGLLKAKHLLKGDEPFVTINVDILTDLNLHDLLAFHQQHKPLISFAVTNRKTARNFLFDESNKLCGWRNVTTGEEKGPVLSYTEEEKQKLIEKAYSCVVVFEQRFFSLVKQRGKFSLTEPYLDLAADHTILGYDHSGDKLVDVGKPESVAVAEANFQ</sequence>
<feature type="domain" description="Nucleotidyl transferase" evidence="3">
    <location>
        <begin position="2"/>
        <end position="143"/>
    </location>
</feature>
<dbReference type="Proteomes" id="UP000515344">
    <property type="component" value="Chromosome"/>
</dbReference>
<dbReference type="Gene3D" id="3.90.550.10">
    <property type="entry name" value="Spore Coat Polysaccharide Biosynthesis Protein SpsA, Chain A"/>
    <property type="match status" value="1"/>
</dbReference>
<evidence type="ECO:0000256" key="2">
    <source>
        <dbReference type="ARBA" id="ARBA00022695"/>
    </source>
</evidence>
<keyword evidence="2" id="KW-0548">Nucleotidyltransferase</keyword>
<evidence type="ECO:0000313" key="5">
    <source>
        <dbReference type="Proteomes" id="UP000515344"/>
    </source>
</evidence>
<name>A0A7G5XHL6_9BACT</name>
<dbReference type="Pfam" id="PF00483">
    <property type="entry name" value="NTP_transferase"/>
    <property type="match status" value="1"/>
</dbReference>
<dbReference type="PANTHER" id="PTHR43584">
    <property type="entry name" value="NUCLEOTIDYL TRANSFERASE"/>
    <property type="match status" value="1"/>
</dbReference>
<dbReference type="InterPro" id="IPR005835">
    <property type="entry name" value="NTP_transferase_dom"/>
</dbReference>
<reference evidence="5" key="1">
    <citation type="submission" date="2020-08" db="EMBL/GenBank/DDBJ databases">
        <title>Lacibacter sp. S13-6-6 genome sequencing.</title>
        <authorList>
            <person name="Jin L."/>
        </authorList>
    </citation>
    <scope>NUCLEOTIDE SEQUENCE [LARGE SCALE GENOMIC DNA]</scope>
    <source>
        <strain evidence="5">S13-6-6</strain>
    </source>
</reference>
<dbReference type="AlphaFoldDB" id="A0A7G5XHL6"/>
<dbReference type="PANTHER" id="PTHR43584:SF8">
    <property type="entry name" value="N-ACETYLMURAMATE ALPHA-1-PHOSPHATE URIDYLYLTRANSFERASE"/>
    <property type="match status" value="1"/>
</dbReference>
<evidence type="ECO:0000259" key="3">
    <source>
        <dbReference type="Pfam" id="PF00483"/>
    </source>
</evidence>